<dbReference type="AlphaFoldDB" id="A0A6P5J2F9"/>
<dbReference type="KEGG" id="pcw:110197787"/>
<feature type="compositionally biased region" description="Low complexity" evidence="1">
    <location>
        <begin position="247"/>
        <end position="262"/>
    </location>
</feature>
<dbReference type="RefSeq" id="XP_020827508.1">
    <property type="nucleotide sequence ID" value="XM_020971849.1"/>
</dbReference>
<feature type="region of interest" description="Disordered" evidence="1">
    <location>
        <begin position="1"/>
        <end position="201"/>
    </location>
</feature>
<feature type="compositionally biased region" description="Basic and acidic residues" evidence="1">
    <location>
        <begin position="155"/>
        <end position="173"/>
    </location>
</feature>
<evidence type="ECO:0000313" key="2">
    <source>
        <dbReference type="Proteomes" id="UP000515140"/>
    </source>
</evidence>
<feature type="compositionally biased region" description="Low complexity" evidence="1">
    <location>
        <begin position="16"/>
        <end position="29"/>
    </location>
</feature>
<dbReference type="Proteomes" id="UP000515140">
    <property type="component" value="Unplaced"/>
</dbReference>
<keyword evidence="2" id="KW-1185">Reference proteome</keyword>
<dbReference type="GeneID" id="110197787"/>
<protein>
    <submittedName>
        <fullName evidence="3">Tumor suppressor candidate gene 1 protein homolog</fullName>
    </submittedName>
</protein>
<dbReference type="InParanoid" id="A0A6P5J2F9"/>
<feature type="compositionally biased region" description="Gly residues" evidence="1">
    <location>
        <begin position="138"/>
        <end position="147"/>
    </location>
</feature>
<feature type="compositionally biased region" description="Basic and acidic residues" evidence="1">
    <location>
        <begin position="105"/>
        <end position="137"/>
    </location>
</feature>
<proteinExistence type="predicted"/>
<feature type="compositionally biased region" description="Gly residues" evidence="1">
    <location>
        <begin position="62"/>
        <end position="74"/>
    </location>
</feature>
<name>A0A6P5J2F9_PHACI</name>
<organism evidence="2 3">
    <name type="scientific">Phascolarctos cinereus</name>
    <name type="common">Koala</name>
    <dbReference type="NCBI Taxonomy" id="38626"/>
    <lineage>
        <taxon>Eukaryota</taxon>
        <taxon>Metazoa</taxon>
        <taxon>Chordata</taxon>
        <taxon>Craniata</taxon>
        <taxon>Vertebrata</taxon>
        <taxon>Euteleostomi</taxon>
        <taxon>Mammalia</taxon>
        <taxon>Metatheria</taxon>
        <taxon>Diprotodontia</taxon>
        <taxon>Phascolarctidae</taxon>
        <taxon>Phascolarctos</taxon>
    </lineage>
</organism>
<feature type="region of interest" description="Disordered" evidence="1">
    <location>
        <begin position="224"/>
        <end position="262"/>
    </location>
</feature>
<gene>
    <name evidence="3" type="primary">LOC110197787</name>
</gene>
<evidence type="ECO:0000313" key="3">
    <source>
        <dbReference type="RefSeq" id="XP_020827508.1"/>
    </source>
</evidence>
<evidence type="ECO:0000256" key="1">
    <source>
        <dbReference type="SAM" id="MobiDB-lite"/>
    </source>
</evidence>
<sequence>MAEGAPGRAEDVEWTRSSSPRALAPSPAGRRQDGWLAGWRAAHAPCGGAGGRGRWRAEGEGRGPVGGGGQGGAWGFPRLRAGAPAAPIPDGWRDLRGGRRRRLQRREPGRAREAGGARADARGRAREREREREREGRGSGASRGGGAAAAAAAEQRPRDTRRGPCGRPADRLTDRRRRREPLPGPREPDPRAPHVCTPPCLWEPPRLLGARRLACPPILYPFPHALAQAPRPPPPRGFPTLLSSLVGSSRSDPSPPSRAGGS</sequence>
<reference evidence="3" key="1">
    <citation type="submission" date="2025-08" db="UniProtKB">
        <authorList>
            <consortium name="RefSeq"/>
        </authorList>
    </citation>
    <scope>IDENTIFICATION</scope>
    <source>
        <tissue evidence="3">Spleen</tissue>
    </source>
</reference>
<accession>A0A6P5J2F9</accession>